<proteinExistence type="predicted"/>
<accession>A0A9D9EHU2</accession>
<organism evidence="3 4">
    <name type="scientific">Candidatus Enterocola intestinipullorum</name>
    <dbReference type="NCBI Taxonomy" id="2840783"/>
    <lineage>
        <taxon>Bacteria</taxon>
        <taxon>Pseudomonadati</taxon>
        <taxon>Bacteroidota</taxon>
        <taxon>Bacteroidia</taxon>
        <taxon>Bacteroidales</taxon>
        <taxon>Candidatus Enterocola</taxon>
    </lineage>
</organism>
<gene>
    <name evidence="3" type="ORF">IAC32_03850</name>
</gene>
<name>A0A9D9EHU2_9BACT</name>
<comment type="caution">
    <text evidence="3">The sequence shown here is derived from an EMBL/GenBank/DDBJ whole genome shotgun (WGS) entry which is preliminary data.</text>
</comment>
<dbReference type="InterPro" id="IPR011050">
    <property type="entry name" value="Pectin_lyase_fold/virulence"/>
</dbReference>
<dbReference type="AlphaFoldDB" id="A0A9D9EHU2"/>
<sequence>MNVKKYLLMGAAATALLFFAACENKGPEGPEGPGSDGGNPPATSELADPALWNDVDELTWPKNSVVNLNTHYTVPEGKTLVIEEGVQVIVNTEGVGDNGTAIEFSVDGNLYCNGTEANPVRFSIPEDERTEANALKGMWGGIVAYNSCGEMLIDNTIIEYTGGQVIEDSPAALDGVYEAGDDAYPQITTNNINGKYVITNSILRYGWSDGIYLMGGEAIIANNIFAGNGFDGAEAVNVKAGCKVDVAGNIMFAPNTNGLKLSSSGQGGERGQALIQAYNNTIINAGWRRDGEKGGCVYVEKNALVHVFNNLLVNCKFRAMTPSYTIPNNPEEGYDDKSVIDYNFYASGNQESEIVWEEESGVKYAWEGYNYAHEDYNTSAVDVNSVIATKDNLQDPLFVNYDVNGVSLTRYMYDDAWNFHVKSGSPVLTGAYSGNDAYMQPYFAATGLTVNGTTYNSPAPQAWFGAFGE</sequence>
<dbReference type="PROSITE" id="PS51257">
    <property type="entry name" value="PROKAR_LIPOPROTEIN"/>
    <property type="match status" value="1"/>
</dbReference>
<evidence type="ECO:0008006" key="5">
    <source>
        <dbReference type="Google" id="ProtNLM"/>
    </source>
</evidence>
<keyword evidence="2" id="KW-0732">Signal</keyword>
<evidence type="ECO:0000256" key="2">
    <source>
        <dbReference type="SAM" id="SignalP"/>
    </source>
</evidence>
<dbReference type="EMBL" id="JADIMR010000054">
    <property type="protein sequence ID" value="MBO8446861.1"/>
    <property type="molecule type" value="Genomic_DNA"/>
</dbReference>
<reference evidence="3" key="2">
    <citation type="journal article" date="2021" name="PeerJ">
        <title>Extensive microbial diversity within the chicken gut microbiome revealed by metagenomics and culture.</title>
        <authorList>
            <person name="Gilroy R."/>
            <person name="Ravi A."/>
            <person name="Getino M."/>
            <person name="Pursley I."/>
            <person name="Horton D.L."/>
            <person name="Alikhan N.F."/>
            <person name="Baker D."/>
            <person name="Gharbi K."/>
            <person name="Hall N."/>
            <person name="Watson M."/>
            <person name="Adriaenssens E.M."/>
            <person name="Foster-Nyarko E."/>
            <person name="Jarju S."/>
            <person name="Secka A."/>
            <person name="Antonio M."/>
            <person name="Oren A."/>
            <person name="Chaudhuri R.R."/>
            <person name="La Ragione R."/>
            <person name="Hildebrand F."/>
            <person name="Pallen M.J."/>
        </authorList>
    </citation>
    <scope>NUCLEOTIDE SEQUENCE</scope>
    <source>
        <strain evidence="3">D3-1215</strain>
    </source>
</reference>
<feature type="signal peptide" evidence="2">
    <location>
        <begin position="1"/>
        <end position="20"/>
    </location>
</feature>
<dbReference type="SUPFAM" id="SSF51126">
    <property type="entry name" value="Pectin lyase-like"/>
    <property type="match status" value="1"/>
</dbReference>
<evidence type="ECO:0000313" key="4">
    <source>
        <dbReference type="Proteomes" id="UP000823637"/>
    </source>
</evidence>
<evidence type="ECO:0000256" key="1">
    <source>
        <dbReference type="SAM" id="MobiDB-lite"/>
    </source>
</evidence>
<feature type="region of interest" description="Disordered" evidence="1">
    <location>
        <begin position="27"/>
        <end position="47"/>
    </location>
</feature>
<feature type="chain" id="PRO_5039331237" description="Right handed beta helix domain-containing protein" evidence="2">
    <location>
        <begin position="21"/>
        <end position="469"/>
    </location>
</feature>
<reference evidence="3" key="1">
    <citation type="submission" date="2020-10" db="EMBL/GenBank/DDBJ databases">
        <authorList>
            <person name="Gilroy R."/>
        </authorList>
    </citation>
    <scope>NUCLEOTIDE SEQUENCE</scope>
    <source>
        <strain evidence="3">D3-1215</strain>
    </source>
</reference>
<evidence type="ECO:0000313" key="3">
    <source>
        <dbReference type="EMBL" id="MBO8446861.1"/>
    </source>
</evidence>
<protein>
    <recommendedName>
        <fullName evidence="5">Right handed beta helix domain-containing protein</fullName>
    </recommendedName>
</protein>
<dbReference type="Proteomes" id="UP000823637">
    <property type="component" value="Unassembled WGS sequence"/>
</dbReference>